<accession>A0A2M4D8V3</accession>
<name>A0A2M4D8V3_ANODA</name>
<feature type="region of interest" description="Disordered" evidence="1">
    <location>
        <begin position="67"/>
        <end position="87"/>
    </location>
</feature>
<sequence length="118" mass="13168">MVTVGLYPAIRITVSLPLLQYLCADPLIARRWPGPVAKHSFRRVVATGQHQPGEHRFGVAPRLYRMQDRTEPKPSNPHPQQLPGEISGISFDRTQQIECRASLVWPPRGPSPALIALC</sequence>
<evidence type="ECO:0000313" key="2">
    <source>
        <dbReference type="EMBL" id="MBW74014.1"/>
    </source>
</evidence>
<dbReference type="EMBL" id="GGFL01009836">
    <property type="protein sequence ID" value="MBW74014.1"/>
    <property type="molecule type" value="Transcribed_RNA"/>
</dbReference>
<evidence type="ECO:0000256" key="1">
    <source>
        <dbReference type="SAM" id="MobiDB-lite"/>
    </source>
</evidence>
<organism evidence="2">
    <name type="scientific">Anopheles darlingi</name>
    <name type="common">Mosquito</name>
    <dbReference type="NCBI Taxonomy" id="43151"/>
    <lineage>
        <taxon>Eukaryota</taxon>
        <taxon>Metazoa</taxon>
        <taxon>Ecdysozoa</taxon>
        <taxon>Arthropoda</taxon>
        <taxon>Hexapoda</taxon>
        <taxon>Insecta</taxon>
        <taxon>Pterygota</taxon>
        <taxon>Neoptera</taxon>
        <taxon>Endopterygota</taxon>
        <taxon>Diptera</taxon>
        <taxon>Nematocera</taxon>
        <taxon>Culicoidea</taxon>
        <taxon>Culicidae</taxon>
        <taxon>Anophelinae</taxon>
        <taxon>Anopheles</taxon>
    </lineage>
</organism>
<proteinExistence type="predicted"/>
<dbReference type="AlphaFoldDB" id="A0A2M4D8V3"/>
<reference evidence="2" key="1">
    <citation type="submission" date="2018-01" db="EMBL/GenBank/DDBJ databases">
        <title>An insight into the sialome of Amazonian anophelines.</title>
        <authorList>
            <person name="Ribeiro J.M."/>
            <person name="Scarpassa V."/>
            <person name="Calvo E."/>
        </authorList>
    </citation>
    <scope>NUCLEOTIDE SEQUENCE</scope>
</reference>
<protein>
    <submittedName>
        <fullName evidence="2">Putative secreted protein</fullName>
    </submittedName>
</protein>